<organism evidence="2 3">
    <name type="scientific">Wenzhouxiangella limi</name>
    <dbReference type="NCBI Taxonomy" id="2707351"/>
    <lineage>
        <taxon>Bacteria</taxon>
        <taxon>Pseudomonadati</taxon>
        <taxon>Pseudomonadota</taxon>
        <taxon>Gammaproteobacteria</taxon>
        <taxon>Chromatiales</taxon>
        <taxon>Wenzhouxiangellaceae</taxon>
        <taxon>Wenzhouxiangella</taxon>
    </lineage>
</organism>
<proteinExistence type="predicted"/>
<evidence type="ECO:0000313" key="2">
    <source>
        <dbReference type="EMBL" id="NDY94325.1"/>
    </source>
</evidence>
<evidence type="ECO:0000256" key="1">
    <source>
        <dbReference type="SAM" id="Coils"/>
    </source>
</evidence>
<keyword evidence="3" id="KW-1185">Reference proteome</keyword>
<gene>
    <name evidence="2" type="ORF">G3I74_01085</name>
</gene>
<name>A0A845V2U4_9GAMM</name>
<accession>A0A845V2U4</accession>
<dbReference type="AlphaFoldDB" id="A0A845V2U4"/>
<dbReference type="RefSeq" id="WP_164209225.1">
    <property type="nucleotide sequence ID" value="NZ_JAAGSC010000023.1"/>
</dbReference>
<comment type="caution">
    <text evidence="2">The sequence shown here is derived from an EMBL/GenBank/DDBJ whole genome shotgun (WGS) entry which is preliminary data.</text>
</comment>
<dbReference type="Proteomes" id="UP000484885">
    <property type="component" value="Unassembled WGS sequence"/>
</dbReference>
<sequence length="205" mass="23368">MPKILLGCLIVLALVVVGGGTVGYFMVFKPAYEFASDVGSFSTEFAELNEQIAREPRYQPPLEGMLSASQFQRFLAAQRDMRAGMEGRLNELENQWQAVRAEIDRQERDPNIVEMVTAYRDLADLVLEAKRQQVEALQAHEFSLEEYLYVRNTTYRALGEEIAVASFGQQGNPPMARELPDEVLEMVRPHREELMESYVLAWFGL</sequence>
<feature type="coiled-coil region" evidence="1">
    <location>
        <begin position="75"/>
        <end position="109"/>
    </location>
</feature>
<keyword evidence="1" id="KW-0175">Coiled coil</keyword>
<reference evidence="2 3" key="1">
    <citation type="submission" date="2020-02" db="EMBL/GenBank/DDBJ databases">
        <authorList>
            <person name="Zhang X.-Y."/>
        </authorList>
    </citation>
    <scope>NUCLEOTIDE SEQUENCE [LARGE SCALE GENOMIC DNA]</scope>
    <source>
        <strain evidence="2 3">C33</strain>
    </source>
</reference>
<dbReference type="EMBL" id="JAAGSC010000023">
    <property type="protein sequence ID" value="NDY94325.1"/>
    <property type="molecule type" value="Genomic_DNA"/>
</dbReference>
<protein>
    <submittedName>
        <fullName evidence="2">Uncharacterized protein</fullName>
    </submittedName>
</protein>
<evidence type="ECO:0000313" key="3">
    <source>
        <dbReference type="Proteomes" id="UP000484885"/>
    </source>
</evidence>